<dbReference type="Pfam" id="PF02321">
    <property type="entry name" value="OEP"/>
    <property type="match status" value="2"/>
</dbReference>
<dbReference type="RefSeq" id="WP_185802435.1">
    <property type="nucleotide sequence ID" value="NZ_JACJVJ010000003.1"/>
</dbReference>
<keyword evidence="2" id="KW-1134">Transmembrane beta strand</keyword>
<keyword evidence="2" id="KW-0564">Palmitate</keyword>
<dbReference type="InterPro" id="IPR003423">
    <property type="entry name" value="OMP_efflux"/>
</dbReference>
<name>A0A842I3U1_9SPHN</name>
<organism evidence="4 5">
    <name type="scientific">Parasphingopyxis marina</name>
    <dbReference type="NCBI Taxonomy" id="2761622"/>
    <lineage>
        <taxon>Bacteria</taxon>
        <taxon>Pseudomonadati</taxon>
        <taxon>Pseudomonadota</taxon>
        <taxon>Alphaproteobacteria</taxon>
        <taxon>Sphingomonadales</taxon>
        <taxon>Sphingomonadaceae</taxon>
        <taxon>Parasphingopyxis</taxon>
    </lineage>
</organism>
<dbReference type="Gene3D" id="2.20.200.10">
    <property type="entry name" value="Outer membrane efflux proteins (OEP)"/>
    <property type="match status" value="1"/>
</dbReference>
<keyword evidence="5" id="KW-1185">Reference proteome</keyword>
<evidence type="ECO:0000313" key="4">
    <source>
        <dbReference type="EMBL" id="MBC2779150.1"/>
    </source>
</evidence>
<dbReference type="GO" id="GO:0005886">
    <property type="term" value="C:plasma membrane"/>
    <property type="evidence" value="ECO:0007669"/>
    <property type="project" value="UniProtKB-SubCell"/>
</dbReference>
<dbReference type="PANTHER" id="PTHR30203:SF25">
    <property type="entry name" value="OUTER MEMBRANE PROTEIN-RELATED"/>
    <property type="match status" value="1"/>
</dbReference>
<dbReference type="SUPFAM" id="SSF56954">
    <property type="entry name" value="Outer membrane efflux proteins (OEP)"/>
    <property type="match status" value="1"/>
</dbReference>
<evidence type="ECO:0000256" key="3">
    <source>
        <dbReference type="SAM" id="Phobius"/>
    </source>
</evidence>
<protein>
    <submittedName>
        <fullName evidence="4">Efflux transporter outer membrane subunit</fullName>
    </submittedName>
</protein>
<gene>
    <name evidence="4" type="ORF">H6P80_16105</name>
</gene>
<dbReference type="InterPro" id="IPR010131">
    <property type="entry name" value="MdtP/NodT-like"/>
</dbReference>
<proteinExistence type="inferred from homology"/>
<sequence>MIAPHDWKRRLRYSRTAHLLRKTVSVIVIAFVLFGCTVGPDYRPPVMPVGDAWIAPVETGDVDGEWWQRLDDPMLTELVDAAITGNRDIDEAGARIREARANRDAAFGRALPDIGTSVGAAENRLSENGQLPVASIPGFNPGFSLFDIGFDASWELDLWGGTRRAGESAQARLEAAEEARRGILLQVIAEVVRSYIDLREAQNLHANAVADAEMQQDIVRIIADRLRLGAASRLDLSRAQSQARSTAAAVPGLEADAAAAAIRLALLVGQPPEALFDRLNAPRPLPAGEINVAVGLRSEILRRRPDVRKAERDLAASTAEIGVATAALFPNLSLSGGIGLQARSPDDLLSSDSLRLGVGPSFSWPLFSGGRIRAQIRAADARADAAGIRYEQAVLNALADSETAINRLDAASRSRSARNEARAQALEVVGLARRRHLAGEDDLTALLQAQLAYTAAEQHHILARANELRQLASLYKALGGGWQAAETAQNR</sequence>
<evidence type="ECO:0000256" key="1">
    <source>
        <dbReference type="ARBA" id="ARBA00007613"/>
    </source>
</evidence>
<keyword evidence="2" id="KW-0449">Lipoprotein</keyword>
<accession>A0A842I3U1</accession>
<keyword evidence="2 3" id="KW-0812">Transmembrane</keyword>
<dbReference type="NCBIfam" id="TIGR01845">
    <property type="entry name" value="outer_NodT"/>
    <property type="match status" value="1"/>
</dbReference>
<comment type="caution">
    <text evidence="4">The sequence shown here is derived from an EMBL/GenBank/DDBJ whole genome shotgun (WGS) entry which is preliminary data.</text>
</comment>
<dbReference type="GO" id="GO:0015562">
    <property type="term" value="F:efflux transmembrane transporter activity"/>
    <property type="evidence" value="ECO:0007669"/>
    <property type="project" value="InterPro"/>
</dbReference>
<comment type="similarity">
    <text evidence="1 2">Belongs to the outer membrane factor (OMF) (TC 1.B.17) family.</text>
</comment>
<evidence type="ECO:0000256" key="2">
    <source>
        <dbReference type="RuleBase" id="RU362097"/>
    </source>
</evidence>
<dbReference type="PANTHER" id="PTHR30203">
    <property type="entry name" value="OUTER MEMBRANE CATION EFFLUX PROTEIN"/>
    <property type="match status" value="1"/>
</dbReference>
<feature type="transmembrane region" description="Helical" evidence="3">
    <location>
        <begin position="20"/>
        <end position="40"/>
    </location>
</feature>
<reference evidence="4 5" key="1">
    <citation type="submission" date="2020-08" db="EMBL/GenBank/DDBJ databases">
        <title>Draft genome sequence of Parasphingopyxis sp. GrpM-11.</title>
        <authorList>
            <person name="Oh J."/>
            <person name="Roh D.-H."/>
        </authorList>
    </citation>
    <scope>NUCLEOTIDE SEQUENCE [LARGE SCALE GENOMIC DNA]</scope>
    <source>
        <strain evidence="4 5">GrpM-11</strain>
    </source>
</reference>
<comment type="subcellular location">
    <subcellularLocation>
        <location evidence="2">Cell membrane</location>
        <topology evidence="2">Lipid-anchor</topology>
    </subcellularLocation>
</comment>
<dbReference type="EMBL" id="JACJVJ010000003">
    <property type="protein sequence ID" value="MBC2779150.1"/>
    <property type="molecule type" value="Genomic_DNA"/>
</dbReference>
<evidence type="ECO:0000313" key="5">
    <source>
        <dbReference type="Proteomes" id="UP000564378"/>
    </source>
</evidence>
<dbReference type="Gene3D" id="1.20.1600.10">
    <property type="entry name" value="Outer membrane efflux proteins (OEP)"/>
    <property type="match status" value="1"/>
</dbReference>
<dbReference type="Proteomes" id="UP000564378">
    <property type="component" value="Unassembled WGS sequence"/>
</dbReference>
<dbReference type="AlphaFoldDB" id="A0A842I3U1"/>
<keyword evidence="3" id="KW-1133">Transmembrane helix</keyword>
<keyword evidence="2 3" id="KW-0472">Membrane</keyword>